<sequence>MSAHNSFAIFNVPSDLHLDLVARLVDVNLDCLERMVSTQFSPIKELLERTPSFSLDQPGQTGAWWAAVGFFSIKYWKACTLDSLDYQHRVLQTLARHSAK</sequence>
<proteinExistence type="predicted"/>
<comment type="caution">
    <text evidence="1">The sequence shown here is derived from an EMBL/GenBank/DDBJ whole genome shotgun (WGS) entry which is preliminary data.</text>
</comment>
<dbReference type="RefSeq" id="WP_169072233.1">
    <property type="nucleotide sequence ID" value="NZ_SPMX01000149.1"/>
</dbReference>
<organism evidence="1 2">
    <name type="scientific">Candidatus Accumulibacter contiguus</name>
    <dbReference type="NCBI Taxonomy" id="2954381"/>
    <lineage>
        <taxon>Bacteria</taxon>
        <taxon>Pseudomonadati</taxon>
        <taxon>Pseudomonadota</taxon>
        <taxon>Betaproteobacteria</taxon>
        <taxon>Candidatus Accumulibacter</taxon>
    </lineage>
</organism>
<evidence type="ECO:0000313" key="2">
    <source>
        <dbReference type="Proteomes" id="UP000886469"/>
    </source>
</evidence>
<dbReference type="EMBL" id="SPMX01000149">
    <property type="protein sequence ID" value="NMQ08031.1"/>
    <property type="molecule type" value="Genomic_DNA"/>
</dbReference>
<gene>
    <name evidence="1" type="ORF">E4Q08_23780</name>
</gene>
<reference evidence="1" key="1">
    <citation type="submission" date="2019-03" db="EMBL/GenBank/DDBJ databases">
        <title>Metabolic reconstructions from genomes of highly enriched 'Candidatus Accumulibacter' and 'Candidatus Competibacter' bioreactor populations.</title>
        <authorList>
            <person name="Annavajhala M.K."/>
            <person name="Welles L."/>
            <person name="Abbas B."/>
            <person name="Sorokin D."/>
            <person name="Park H."/>
            <person name="Van Loosdrecht M."/>
            <person name="Chandran K."/>
        </authorList>
    </citation>
    <scope>NUCLEOTIDE SEQUENCE</scope>
    <source>
        <strain evidence="1">SBR_L</strain>
    </source>
</reference>
<name>A0ABX1TGC3_9PROT</name>
<dbReference type="Proteomes" id="UP000886469">
    <property type="component" value="Unassembled WGS sequence"/>
</dbReference>
<protein>
    <submittedName>
        <fullName evidence="1">Uncharacterized protein</fullName>
    </submittedName>
</protein>
<accession>A0ABX1TGC3</accession>
<keyword evidence="2" id="KW-1185">Reference proteome</keyword>
<evidence type="ECO:0000313" key="1">
    <source>
        <dbReference type="EMBL" id="NMQ08031.1"/>
    </source>
</evidence>